<gene>
    <name evidence="13" type="ORF">GEV47_10650</name>
</gene>
<keyword evidence="5" id="KW-0997">Cell inner membrane</keyword>
<dbReference type="AlphaFoldDB" id="A0A843YT19"/>
<keyword evidence="3" id="KW-1003">Cell membrane</keyword>
<dbReference type="GO" id="GO:0005886">
    <property type="term" value="C:plasma membrane"/>
    <property type="evidence" value="ECO:0007669"/>
    <property type="project" value="UniProtKB-SubCell"/>
</dbReference>
<dbReference type="InterPro" id="IPR045584">
    <property type="entry name" value="Pilin-like"/>
</dbReference>
<proteinExistence type="inferred from homology"/>
<dbReference type="RefSeq" id="WP_153234774.1">
    <property type="nucleotide sequence ID" value="NZ_WINI01000005.1"/>
</dbReference>
<evidence type="ECO:0000256" key="6">
    <source>
        <dbReference type="ARBA" id="ARBA00022692"/>
    </source>
</evidence>
<evidence type="ECO:0000256" key="4">
    <source>
        <dbReference type="ARBA" id="ARBA00022481"/>
    </source>
</evidence>
<evidence type="ECO:0000256" key="2">
    <source>
        <dbReference type="ARBA" id="ARBA00021549"/>
    </source>
</evidence>
<dbReference type="SUPFAM" id="SSF54523">
    <property type="entry name" value="Pili subunits"/>
    <property type="match status" value="1"/>
</dbReference>
<evidence type="ECO:0000256" key="3">
    <source>
        <dbReference type="ARBA" id="ARBA00022475"/>
    </source>
</evidence>
<evidence type="ECO:0000313" key="14">
    <source>
        <dbReference type="Proteomes" id="UP000451565"/>
    </source>
</evidence>
<protein>
    <recommendedName>
        <fullName evidence="2">Type II secretion system protein H</fullName>
    </recommendedName>
    <alternativeName>
        <fullName evidence="10">General secretion pathway protein H</fullName>
    </alternativeName>
</protein>
<accession>A0A843YT19</accession>
<feature type="transmembrane region" description="Helical" evidence="11">
    <location>
        <begin position="6"/>
        <end position="28"/>
    </location>
</feature>
<dbReference type="InterPro" id="IPR022346">
    <property type="entry name" value="T2SS_GspH"/>
</dbReference>
<name>A0A843YT19_9BURK</name>
<evidence type="ECO:0000256" key="7">
    <source>
        <dbReference type="ARBA" id="ARBA00022989"/>
    </source>
</evidence>
<comment type="subcellular location">
    <subcellularLocation>
        <location evidence="1">Cell inner membrane</location>
        <topology evidence="1">Single-pass membrane protein</topology>
    </subcellularLocation>
</comment>
<dbReference type="Proteomes" id="UP000451565">
    <property type="component" value="Unassembled WGS sequence"/>
</dbReference>
<dbReference type="EMBL" id="WINI01000005">
    <property type="protein sequence ID" value="MQR01137.1"/>
    <property type="molecule type" value="Genomic_DNA"/>
</dbReference>
<organism evidence="13 14">
    <name type="scientific">Glaciimonas soli</name>
    <dbReference type="NCBI Taxonomy" id="2590999"/>
    <lineage>
        <taxon>Bacteria</taxon>
        <taxon>Pseudomonadati</taxon>
        <taxon>Pseudomonadota</taxon>
        <taxon>Betaproteobacteria</taxon>
        <taxon>Burkholderiales</taxon>
        <taxon>Oxalobacteraceae</taxon>
        <taxon>Glaciimonas</taxon>
    </lineage>
</organism>
<keyword evidence="7 11" id="KW-1133">Transmembrane helix</keyword>
<dbReference type="GO" id="GO:0015627">
    <property type="term" value="C:type II protein secretion system complex"/>
    <property type="evidence" value="ECO:0007669"/>
    <property type="project" value="InterPro"/>
</dbReference>
<dbReference type="Pfam" id="PF12019">
    <property type="entry name" value="GspH"/>
    <property type="match status" value="1"/>
</dbReference>
<evidence type="ECO:0000313" key="13">
    <source>
        <dbReference type="EMBL" id="MQR01137.1"/>
    </source>
</evidence>
<keyword evidence="8 11" id="KW-0472">Membrane</keyword>
<dbReference type="Pfam" id="PF07963">
    <property type="entry name" value="N_methyl"/>
    <property type="match status" value="1"/>
</dbReference>
<evidence type="ECO:0000256" key="8">
    <source>
        <dbReference type="ARBA" id="ARBA00023136"/>
    </source>
</evidence>
<evidence type="ECO:0000256" key="11">
    <source>
        <dbReference type="SAM" id="Phobius"/>
    </source>
</evidence>
<comment type="caution">
    <text evidence="13">The sequence shown here is derived from an EMBL/GenBank/DDBJ whole genome shotgun (WGS) entry which is preliminary data.</text>
</comment>
<dbReference type="OrthoDB" id="8775913at2"/>
<dbReference type="GO" id="GO:0015628">
    <property type="term" value="P:protein secretion by the type II secretion system"/>
    <property type="evidence" value="ECO:0007669"/>
    <property type="project" value="InterPro"/>
</dbReference>
<evidence type="ECO:0000256" key="9">
    <source>
        <dbReference type="ARBA" id="ARBA00025772"/>
    </source>
</evidence>
<dbReference type="Gene3D" id="3.55.40.10">
    <property type="entry name" value="minor pseudopilin epsh domain"/>
    <property type="match status" value="1"/>
</dbReference>
<feature type="domain" description="General secretion pathway GspH" evidence="12">
    <location>
        <begin position="46"/>
        <end position="161"/>
    </location>
</feature>
<keyword evidence="6 11" id="KW-0812">Transmembrane</keyword>
<evidence type="ECO:0000256" key="5">
    <source>
        <dbReference type="ARBA" id="ARBA00022519"/>
    </source>
</evidence>
<reference evidence="13 14" key="1">
    <citation type="submission" date="2019-10" db="EMBL/GenBank/DDBJ databases">
        <title>Glaciimonas soli sp. nov., a psychrophilic bacterium isolated from the forest soil of a high elevation mountain in Taiwan.</title>
        <authorList>
            <person name="Wang L.-T."/>
            <person name="Shieh W.Y."/>
        </authorList>
    </citation>
    <scope>NUCLEOTIDE SEQUENCE [LARGE SCALE GENOMIC DNA]</scope>
    <source>
        <strain evidence="13 14">GS1</strain>
    </source>
</reference>
<dbReference type="NCBIfam" id="TIGR02532">
    <property type="entry name" value="IV_pilin_GFxxxE"/>
    <property type="match status" value="1"/>
</dbReference>
<sequence length="173" mass="18825">MRHSLLYSGFTLIEILISITVMSILLAIGAPSMQHFVIENRLNSTVNQFVAATIFARSEAIKRGRPVQLCRSADSANTSLCVGTAKDARDANDWGSGWVVMLLDDQQVLLRQGALPDKVRVTGTKKIITYNADGNPGASFGNLVFAYNDQYSRIVCMSRSGRVRVLVGVTVCA</sequence>
<dbReference type="PROSITE" id="PS00409">
    <property type="entry name" value="PROKAR_NTER_METHYL"/>
    <property type="match status" value="1"/>
</dbReference>
<keyword evidence="14" id="KW-1185">Reference proteome</keyword>
<comment type="similarity">
    <text evidence="9">Belongs to the GSP H family.</text>
</comment>
<evidence type="ECO:0000259" key="12">
    <source>
        <dbReference type="Pfam" id="PF12019"/>
    </source>
</evidence>
<evidence type="ECO:0000256" key="1">
    <source>
        <dbReference type="ARBA" id="ARBA00004377"/>
    </source>
</evidence>
<keyword evidence="4" id="KW-0488">Methylation</keyword>
<dbReference type="InterPro" id="IPR012902">
    <property type="entry name" value="N_methyl_site"/>
</dbReference>
<evidence type="ECO:0000256" key="10">
    <source>
        <dbReference type="ARBA" id="ARBA00030775"/>
    </source>
</evidence>